<comment type="caution">
    <text evidence="1">The sequence shown here is derived from an EMBL/GenBank/DDBJ whole genome shotgun (WGS) entry which is preliminary data.</text>
</comment>
<accession>A0A8S4S4G5</accession>
<reference evidence="1" key="1">
    <citation type="submission" date="2022-03" db="EMBL/GenBank/DDBJ databases">
        <authorList>
            <person name="Lindestad O."/>
        </authorList>
    </citation>
    <scope>NUCLEOTIDE SEQUENCE</scope>
</reference>
<protein>
    <submittedName>
        <fullName evidence="1">Jg13814 protein</fullName>
    </submittedName>
</protein>
<keyword evidence="2" id="KW-1185">Reference proteome</keyword>
<dbReference type="EMBL" id="CAKXAJ010026031">
    <property type="protein sequence ID" value="CAH2251904.1"/>
    <property type="molecule type" value="Genomic_DNA"/>
</dbReference>
<proteinExistence type="predicted"/>
<gene>
    <name evidence="1" type="primary">jg13814</name>
    <name evidence="1" type="ORF">PAEG_LOCUS22319</name>
</gene>
<evidence type="ECO:0000313" key="1">
    <source>
        <dbReference type="EMBL" id="CAH2251904.1"/>
    </source>
</evidence>
<dbReference type="AlphaFoldDB" id="A0A8S4S4G5"/>
<dbReference type="Proteomes" id="UP000838756">
    <property type="component" value="Unassembled WGS sequence"/>
</dbReference>
<sequence>MADGNYNPLAQYYTVTSAGPRPIRTLSVTRLLYLPTEVFYVRKDAVGKPYRTEGALCGWYADRVPQKRHGRWVLPYWAERRFHCGLLVMGPGRPPRLMRE</sequence>
<evidence type="ECO:0000313" key="2">
    <source>
        <dbReference type="Proteomes" id="UP000838756"/>
    </source>
</evidence>
<name>A0A8S4S4G5_9NEOP</name>
<organism evidence="1 2">
    <name type="scientific">Pararge aegeria aegeria</name>
    <dbReference type="NCBI Taxonomy" id="348720"/>
    <lineage>
        <taxon>Eukaryota</taxon>
        <taxon>Metazoa</taxon>
        <taxon>Ecdysozoa</taxon>
        <taxon>Arthropoda</taxon>
        <taxon>Hexapoda</taxon>
        <taxon>Insecta</taxon>
        <taxon>Pterygota</taxon>
        <taxon>Neoptera</taxon>
        <taxon>Endopterygota</taxon>
        <taxon>Lepidoptera</taxon>
        <taxon>Glossata</taxon>
        <taxon>Ditrysia</taxon>
        <taxon>Papilionoidea</taxon>
        <taxon>Nymphalidae</taxon>
        <taxon>Satyrinae</taxon>
        <taxon>Satyrini</taxon>
        <taxon>Parargina</taxon>
        <taxon>Pararge</taxon>
    </lineage>
</organism>